<feature type="non-terminal residue" evidence="2">
    <location>
        <position position="1"/>
    </location>
</feature>
<name>A0A699UDW2_TANCI</name>
<sequence length="90" mass="9785">KVRGARVQHEILGSLSLVTGNLLAFHAQHLEGKTPLGIDSIGNDFARWVKGVGRPPPSRELPREDSVTSRQKGQLTAVVLPEWIRPLASA</sequence>
<feature type="region of interest" description="Disordered" evidence="1">
    <location>
        <begin position="52"/>
        <end position="73"/>
    </location>
</feature>
<organism evidence="2">
    <name type="scientific">Tanacetum cinerariifolium</name>
    <name type="common">Dalmatian daisy</name>
    <name type="synonym">Chrysanthemum cinerariifolium</name>
    <dbReference type="NCBI Taxonomy" id="118510"/>
    <lineage>
        <taxon>Eukaryota</taxon>
        <taxon>Viridiplantae</taxon>
        <taxon>Streptophyta</taxon>
        <taxon>Embryophyta</taxon>
        <taxon>Tracheophyta</taxon>
        <taxon>Spermatophyta</taxon>
        <taxon>Magnoliopsida</taxon>
        <taxon>eudicotyledons</taxon>
        <taxon>Gunneridae</taxon>
        <taxon>Pentapetalae</taxon>
        <taxon>asterids</taxon>
        <taxon>campanulids</taxon>
        <taxon>Asterales</taxon>
        <taxon>Asteraceae</taxon>
        <taxon>Asteroideae</taxon>
        <taxon>Anthemideae</taxon>
        <taxon>Anthemidinae</taxon>
        <taxon>Tanacetum</taxon>
    </lineage>
</organism>
<dbReference type="EMBL" id="BKCJ011329114">
    <property type="protein sequence ID" value="GFD21365.1"/>
    <property type="molecule type" value="Genomic_DNA"/>
</dbReference>
<dbReference type="AlphaFoldDB" id="A0A699UDW2"/>
<accession>A0A699UDW2</accession>
<evidence type="ECO:0000313" key="2">
    <source>
        <dbReference type="EMBL" id="GFD21365.1"/>
    </source>
</evidence>
<gene>
    <name evidence="2" type="ORF">Tci_893334</name>
</gene>
<protein>
    <submittedName>
        <fullName evidence="2">Uncharacterized protein</fullName>
    </submittedName>
</protein>
<reference evidence="2" key="1">
    <citation type="journal article" date="2019" name="Sci. Rep.">
        <title>Draft genome of Tanacetum cinerariifolium, the natural source of mosquito coil.</title>
        <authorList>
            <person name="Yamashiro T."/>
            <person name="Shiraishi A."/>
            <person name="Satake H."/>
            <person name="Nakayama K."/>
        </authorList>
    </citation>
    <scope>NUCLEOTIDE SEQUENCE</scope>
</reference>
<proteinExistence type="predicted"/>
<comment type="caution">
    <text evidence="2">The sequence shown here is derived from an EMBL/GenBank/DDBJ whole genome shotgun (WGS) entry which is preliminary data.</text>
</comment>
<evidence type="ECO:0000256" key="1">
    <source>
        <dbReference type="SAM" id="MobiDB-lite"/>
    </source>
</evidence>